<dbReference type="InterPro" id="IPR050091">
    <property type="entry name" value="PKS_NRPS_Biosynth_Enz"/>
</dbReference>
<dbReference type="GO" id="GO:1901336">
    <property type="term" value="P:lactone biosynthetic process"/>
    <property type="evidence" value="ECO:0007669"/>
    <property type="project" value="UniProtKB-ARBA"/>
</dbReference>
<dbReference type="OrthoDB" id="329835at2759"/>
<dbReference type="SUPFAM" id="SSF50129">
    <property type="entry name" value="GroES-like"/>
    <property type="match status" value="1"/>
</dbReference>
<reference evidence="9 10" key="1">
    <citation type="submission" date="2017-10" db="EMBL/GenBank/DDBJ databases">
        <title>Comparative genomics in systemic dimorphic fungi from Ajellomycetaceae.</title>
        <authorList>
            <person name="Munoz J.F."/>
            <person name="Mcewen J.G."/>
            <person name="Clay O.K."/>
            <person name="Cuomo C.A."/>
        </authorList>
    </citation>
    <scope>NUCLEOTIDE SEQUENCE [LARGE SCALE GENOMIC DNA]</scope>
    <source>
        <strain evidence="9 10">UAMH5409</strain>
    </source>
</reference>
<dbReference type="PROSITE" id="PS52019">
    <property type="entry name" value="PKS_MFAS_DH"/>
    <property type="match status" value="1"/>
</dbReference>
<keyword evidence="4" id="KW-0511">Multifunctional enzyme</keyword>
<dbReference type="CDD" id="cd00833">
    <property type="entry name" value="PKS"/>
    <property type="match status" value="1"/>
</dbReference>
<dbReference type="CDD" id="cd05195">
    <property type="entry name" value="enoyl_red"/>
    <property type="match status" value="1"/>
</dbReference>
<dbReference type="GO" id="GO:0006633">
    <property type="term" value="P:fatty acid biosynthetic process"/>
    <property type="evidence" value="ECO:0007669"/>
    <property type="project" value="TreeGrafter"/>
</dbReference>
<evidence type="ECO:0000259" key="7">
    <source>
        <dbReference type="PROSITE" id="PS52004"/>
    </source>
</evidence>
<dbReference type="FunFam" id="3.40.50.720:FF:000209">
    <property type="entry name" value="Polyketide synthase Pks12"/>
    <property type="match status" value="1"/>
</dbReference>
<dbReference type="SMART" id="SM00825">
    <property type="entry name" value="PKS_KS"/>
    <property type="match status" value="1"/>
</dbReference>
<dbReference type="SUPFAM" id="SSF47336">
    <property type="entry name" value="ACP-like"/>
    <property type="match status" value="1"/>
</dbReference>
<dbReference type="Gene3D" id="3.40.50.720">
    <property type="entry name" value="NAD(P)-binding Rossmann-like Domain"/>
    <property type="match status" value="2"/>
</dbReference>
<dbReference type="InterPro" id="IPR016036">
    <property type="entry name" value="Malonyl_transacylase_ACP-bd"/>
</dbReference>
<dbReference type="InterPro" id="IPR016035">
    <property type="entry name" value="Acyl_Trfase/lysoPLipase"/>
</dbReference>
<dbReference type="Pfam" id="PF00550">
    <property type="entry name" value="PP-binding"/>
    <property type="match status" value="1"/>
</dbReference>
<dbReference type="Pfam" id="PF08659">
    <property type="entry name" value="KR"/>
    <property type="match status" value="1"/>
</dbReference>
<organism evidence="9 10">
    <name type="scientific">Helicocarpus griseus UAMH5409</name>
    <dbReference type="NCBI Taxonomy" id="1447875"/>
    <lineage>
        <taxon>Eukaryota</taxon>
        <taxon>Fungi</taxon>
        <taxon>Dikarya</taxon>
        <taxon>Ascomycota</taxon>
        <taxon>Pezizomycotina</taxon>
        <taxon>Eurotiomycetes</taxon>
        <taxon>Eurotiomycetidae</taxon>
        <taxon>Onygenales</taxon>
        <taxon>Ajellomycetaceae</taxon>
        <taxon>Helicocarpus</taxon>
    </lineage>
</organism>
<dbReference type="InterPro" id="IPR042104">
    <property type="entry name" value="PKS_dehydratase_sf"/>
</dbReference>
<dbReference type="InterPro" id="IPR049551">
    <property type="entry name" value="PKS_DH_C"/>
</dbReference>
<dbReference type="InterPro" id="IPR020806">
    <property type="entry name" value="PKS_PP-bd"/>
</dbReference>
<dbReference type="Pfam" id="PF02801">
    <property type="entry name" value="Ketoacyl-synt_C"/>
    <property type="match status" value="1"/>
</dbReference>
<dbReference type="InterPro" id="IPR014030">
    <property type="entry name" value="Ketoacyl_synth_N"/>
</dbReference>
<dbReference type="InterPro" id="IPR032821">
    <property type="entry name" value="PKS_assoc"/>
</dbReference>
<proteinExistence type="predicted"/>
<dbReference type="Proteomes" id="UP000223968">
    <property type="component" value="Unassembled WGS sequence"/>
</dbReference>
<dbReference type="InterPro" id="IPR009081">
    <property type="entry name" value="PP-bd_ACP"/>
</dbReference>
<dbReference type="Pfam" id="PF08240">
    <property type="entry name" value="ADH_N"/>
    <property type="match status" value="1"/>
</dbReference>
<dbReference type="SMART" id="SM00822">
    <property type="entry name" value="PKS_KR"/>
    <property type="match status" value="1"/>
</dbReference>
<evidence type="ECO:0000256" key="4">
    <source>
        <dbReference type="ARBA" id="ARBA00023268"/>
    </source>
</evidence>
<dbReference type="Pfam" id="PF23114">
    <property type="entry name" value="NAD-bd_HRPKS_sdrA"/>
    <property type="match status" value="1"/>
</dbReference>
<keyword evidence="3" id="KW-0808">Transferase</keyword>
<dbReference type="SUPFAM" id="SSF51735">
    <property type="entry name" value="NAD(P)-binding Rossmann-fold domains"/>
    <property type="match status" value="3"/>
</dbReference>
<dbReference type="InterPro" id="IPR056501">
    <property type="entry name" value="NAD-bd_HRPKS_sdrA"/>
</dbReference>
<dbReference type="InterPro" id="IPR049552">
    <property type="entry name" value="PKS_DH_N"/>
</dbReference>
<dbReference type="InterPro" id="IPR057326">
    <property type="entry name" value="KR_dom"/>
</dbReference>
<dbReference type="PROSITE" id="PS50075">
    <property type="entry name" value="CARRIER"/>
    <property type="match status" value="1"/>
</dbReference>
<dbReference type="SMART" id="SM00829">
    <property type="entry name" value="PKS_ER"/>
    <property type="match status" value="1"/>
</dbReference>
<dbReference type="Pfam" id="PF21089">
    <property type="entry name" value="PKS_DH_N"/>
    <property type="match status" value="1"/>
</dbReference>
<dbReference type="GO" id="GO:0044550">
    <property type="term" value="P:secondary metabolite biosynthetic process"/>
    <property type="evidence" value="ECO:0007669"/>
    <property type="project" value="TreeGrafter"/>
</dbReference>
<dbReference type="InterPro" id="IPR014043">
    <property type="entry name" value="Acyl_transferase_dom"/>
</dbReference>
<dbReference type="GO" id="GO:0016491">
    <property type="term" value="F:oxidoreductase activity"/>
    <property type="evidence" value="ECO:0007669"/>
    <property type="project" value="InterPro"/>
</dbReference>
<evidence type="ECO:0000313" key="9">
    <source>
        <dbReference type="EMBL" id="PGH10572.1"/>
    </source>
</evidence>
<dbReference type="SMART" id="SM00826">
    <property type="entry name" value="PKS_DH"/>
    <property type="match status" value="1"/>
</dbReference>
<dbReference type="InterPro" id="IPR001227">
    <property type="entry name" value="Ac_transferase_dom_sf"/>
</dbReference>
<name>A0A2B7XPK2_9EURO</name>
<dbReference type="Pfam" id="PF14765">
    <property type="entry name" value="PS-DH"/>
    <property type="match status" value="1"/>
</dbReference>
<dbReference type="SUPFAM" id="SSF53901">
    <property type="entry name" value="Thiolase-like"/>
    <property type="match status" value="1"/>
</dbReference>
<evidence type="ECO:0000259" key="8">
    <source>
        <dbReference type="PROSITE" id="PS52019"/>
    </source>
</evidence>
<dbReference type="Pfam" id="PF13602">
    <property type="entry name" value="ADH_zinc_N_2"/>
    <property type="match status" value="1"/>
</dbReference>
<feature type="active site" description="Proton acceptor; for dehydratase activity" evidence="5">
    <location>
        <position position="986"/>
    </location>
</feature>
<dbReference type="PANTHER" id="PTHR43775">
    <property type="entry name" value="FATTY ACID SYNTHASE"/>
    <property type="match status" value="1"/>
</dbReference>
<dbReference type="Gene3D" id="3.40.366.10">
    <property type="entry name" value="Malonyl-Coenzyme A Acyl Carrier Protein, domain 2"/>
    <property type="match status" value="1"/>
</dbReference>
<feature type="active site" description="Proton donor; for dehydratase activity" evidence="5">
    <location>
        <position position="1166"/>
    </location>
</feature>
<dbReference type="Pfam" id="PF00109">
    <property type="entry name" value="ketoacyl-synt"/>
    <property type="match status" value="1"/>
</dbReference>
<accession>A0A2B7XPK2</accession>
<dbReference type="Gene3D" id="3.90.180.10">
    <property type="entry name" value="Medium-chain alcohol dehydrogenases, catalytic domain"/>
    <property type="match status" value="1"/>
</dbReference>
<dbReference type="Pfam" id="PF16197">
    <property type="entry name" value="KAsynt_C_assoc"/>
    <property type="match status" value="1"/>
</dbReference>
<dbReference type="Gene3D" id="3.10.129.110">
    <property type="entry name" value="Polyketide synthase dehydratase"/>
    <property type="match status" value="1"/>
</dbReference>
<dbReference type="SMART" id="SM00827">
    <property type="entry name" value="PKS_AT"/>
    <property type="match status" value="1"/>
</dbReference>
<dbReference type="InterPro" id="IPR020807">
    <property type="entry name" value="PKS_DH"/>
</dbReference>
<keyword evidence="10" id="KW-1185">Reference proteome</keyword>
<dbReference type="STRING" id="1447875.A0A2B7XPK2"/>
<dbReference type="SUPFAM" id="SSF55048">
    <property type="entry name" value="Probable ACP-binding domain of malonyl-CoA ACP transacylase"/>
    <property type="match status" value="1"/>
</dbReference>
<dbReference type="InterPro" id="IPR011032">
    <property type="entry name" value="GroES-like_sf"/>
</dbReference>
<dbReference type="InterPro" id="IPR020841">
    <property type="entry name" value="PKS_Beta-ketoAc_synthase_dom"/>
</dbReference>
<keyword evidence="2" id="KW-0597">Phosphoprotein</keyword>
<feature type="domain" description="Ketosynthase family 3 (KS3)" evidence="7">
    <location>
        <begin position="29"/>
        <end position="456"/>
    </location>
</feature>
<dbReference type="SMART" id="SM00823">
    <property type="entry name" value="PKS_PP"/>
    <property type="match status" value="1"/>
</dbReference>
<dbReference type="GO" id="GO:0031177">
    <property type="term" value="F:phosphopantetheine binding"/>
    <property type="evidence" value="ECO:0007669"/>
    <property type="project" value="InterPro"/>
</dbReference>
<dbReference type="InterPro" id="IPR013154">
    <property type="entry name" value="ADH-like_N"/>
</dbReference>
<dbReference type="PANTHER" id="PTHR43775:SF18">
    <property type="entry name" value="ENZYME, PUTATIVE (JCVI)-RELATED"/>
    <property type="match status" value="1"/>
</dbReference>
<dbReference type="InterPro" id="IPR014031">
    <property type="entry name" value="Ketoacyl_synth_C"/>
</dbReference>
<feature type="region of interest" description="N-terminal hotdog fold" evidence="5">
    <location>
        <begin position="954"/>
        <end position="1090"/>
    </location>
</feature>
<comment type="caution">
    <text evidence="9">The sequence shown here is derived from an EMBL/GenBank/DDBJ whole genome shotgun (WGS) entry which is preliminary data.</text>
</comment>
<dbReference type="SUPFAM" id="SSF52151">
    <property type="entry name" value="FabD/lysophospholipase-like"/>
    <property type="match status" value="1"/>
</dbReference>
<protein>
    <submittedName>
        <fullName evidence="9">Uncharacterized protein</fullName>
    </submittedName>
</protein>
<dbReference type="EMBL" id="PDNB01000085">
    <property type="protein sequence ID" value="PGH10572.1"/>
    <property type="molecule type" value="Genomic_DNA"/>
</dbReference>
<keyword evidence="1" id="KW-0596">Phosphopantetheine</keyword>
<feature type="region of interest" description="C-terminal hotdog fold" evidence="5">
    <location>
        <begin position="1102"/>
        <end position="1258"/>
    </location>
</feature>
<dbReference type="InterPro" id="IPR013968">
    <property type="entry name" value="PKS_KR"/>
</dbReference>
<dbReference type="Pfam" id="PF00698">
    <property type="entry name" value="Acyl_transf_1"/>
    <property type="match status" value="1"/>
</dbReference>
<dbReference type="InterPro" id="IPR049900">
    <property type="entry name" value="PKS_mFAS_DH"/>
</dbReference>
<feature type="domain" description="Carrier" evidence="6">
    <location>
        <begin position="2307"/>
        <end position="2383"/>
    </location>
</feature>
<dbReference type="InterPro" id="IPR036736">
    <property type="entry name" value="ACP-like_sf"/>
</dbReference>
<evidence type="ECO:0000256" key="1">
    <source>
        <dbReference type="ARBA" id="ARBA00022450"/>
    </source>
</evidence>
<dbReference type="Gene3D" id="3.30.70.3290">
    <property type="match status" value="1"/>
</dbReference>
<gene>
    <name evidence="9" type="ORF">AJ79_05394</name>
</gene>
<dbReference type="InterPro" id="IPR016039">
    <property type="entry name" value="Thiolase-like"/>
</dbReference>
<dbReference type="InterPro" id="IPR036291">
    <property type="entry name" value="NAD(P)-bd_dom_sf"/>
</dbReference>
<dbReference type="Gene3D" id="3.40.47.10">
    <property type="match status" value="1"/>
</dbReference>
<dbReference type="GO" id="GO:0004312">
    <property type="term" value="F:fatty acid synthase activity"/>
    <property type="evidence" value="ECO:0007669"/>
    <property type="project" value="TreeGrafter"/>
</dbReference>
<dbReference type="InterPro" id="IPR020843">
    <property type="entry name" value="ER"/>
</dbReference>
<dbReference type="Gene3D" id="1.10.1200.10">
    <property type="entry name" value="ACP-like"/>
    <property type="match status" value="1"/>
</dbReference>
<feature type="domain" description="PKS/mFAS DH" evidence="8">
    <location>
        <begin position="954"/>
        <end position="1258"/>
    </location>
</feature>
<evidence type="ECO:0000259" key="6">
    <source>
        <dbReference type="PROSITE" id="PS50075"/>
    </source>
</evidence>
<evidence type="ECO:0000256" key="5">
    <source>
        <dbReference type="PROSITE-ProRule" id="PRU01363"/>
    </source>
</evidence>
<evidence type="ECO:0000256" key="2">
    <source>
        <dbReference type="ARBA" id="ARBA00022553"/>
    </source>
</evidence>
<dbReference type="PROSITE" id="PS52004">
    <property type="entry name" value="KS3_2"/>
    <property type="match status" value="1"/>
</dbReference>
<sequence length="2385" mass="259666">MTPNGIHTVMNGDHLPSGIHDPTTKKFKQEPIAVVGMACRLPGHSTSLKKLWDFLERGGIASNEAPETRFNLQAHHDGSKKPKTMRSPGGMFLEDIDPRDFDAGFFGISGPDAAAMDPQQRQLLEVVYECLENSGIPMEKLNGASIGCHVGSYAVDYADMQGRDPEDRAPGAVVGIGRAMLSNRISHFFNFKGPSMTIDTACSGSLVGLDVACRYLHTREVDGAIIAGANLYFRLTHNCSAGAMKDASSLSGKCHTFDIKADGYIKAEAINAVFIKRLSDAIRDGDPIRAVIRGTATNSDGRTPGIASPSAQAQAKAIRAAYANAGITDFNQTSYLEFHGTGTQAGDPEEVRGVSTVFSASRNKDQPLIIGSIKSNIGHSEPAAGISGLIKAVLAIEHGVIPGNPTFVTPNPKIDFENLRVRATQTKIPWPQAPFKRASVNSFGYGGSNAHVIVEEPSCLLPGWSSNHISSYNADEDLFGDYADNISETASRPFLLVLSANDEWSLRAHAKSLKKHLTQPNVNIPLPDLSYTLAQHRCHHFHRGYLVTETTEFQDASLIVGKKAAIEPRTGFIFTGQGAQWPQMGKAIVDAFPQARVILDDLDKVLQSSFVAPSWSLLRELTEPREPEQLRLPEFSQPLVTALQIVLVDILREWGLTPCGVAGHSSGEIAAAYAAGHLSKEDAIRAAFYRGQAAAMAKDGDAQQQQVGMMAVGVGADNIGPYLAGLGRTVQVACYNSPSGLTLSGTVDALNKVRTRLTDDKKFARMLQVNLAYHSTFMNDISWDYSQLLAQDFNHRPFKLGETRMFSSVTAEELAGPVNAEYWQDNMKSPVQFSDAVERMVTATDGPNFLIEIGPSGALSGPVSQILKNLDMSSKVQYCSAMSRGADAIQSIFDVAGRLFISGGKIDLANVNRVEGTIPKIIIDLPNYSWNHSVKYWYESEASKDWRNRLFPHHDLLGSKTLGSTWHAPSFIKSLKIEDLPWLVDHKMGPDIVFPAAGFMAMAIEAIFQKSEALVSLEGATKIENPQYRLRDVVFKKALVVNEGEPTKVNLSLSPHTGVGEWHQFKITSLIESTWTEHCYGLIRTGENSKQVAGAESLQPLQRPADGQAWNKAMTDAGYNFGPSFQKQIQVEAVSGKRSSRSLVSLEIPESAYPQSFYPMHPACIDGCLQTCAPSLWKGNRNAVNAVLVPAMIDSLTITSSQAAHGISSTSAEYVGLGRPDDTKNYLSNATVYDPETGSLLLQLTGLRYHKIDIGPSVYDAHTFSAVTWKPDITLLSSDGLESIAVKVQGCDDIGLKVVEEIITMAAHKKLSQRVLEINTVPGESQSMWLNSIANHDLIGKACRHFSYHLSDHNALVEAGQQYESDKTDLALLDVQGLSAIEGRFDLVIIRLSPTALGVEELSVQVREIIEDGGQVLFLRQRFTSRYPDLVVNGEAHDFDDGTYIETFQAAGFTVAGHLAFGQRSCIGSLCLSSVRPLPHSNSREIGIYQFSKPSTTSRKVITELQARGWLVHTYGTERTEENSAAQLLVLDELDTSLLPTMSPDHWESLKVLTSTDKRILWVTKGSQMSINDPEKAMIHGLGRTIRSEDPSISLTALDVSGGSTETTVDAIEAILQRLATPSGIRNVESEFVERGGVIHVARVEPDDMVNEAASGSVQGLTPTVQSLHDSPSMIRLHCERVGTTDSLVYSEVSSGDLPLKDNFVEVEVFVAGLNFKDVAITMGIVPDNEHILGLEGAGTVRRVGKNVHSFYIGQRVLVFKKGAFCNRVHAEAERVYPIPDSMSFEETSTLASGYLTALYSLHDLANTQPGHKVLIHSATGGLGLAAIQICQHIGAEVFATVGYQKKREFLMEHCNIPADHIFNSRDISFASELMSVTGGYGVDVILNSLTSDLLDESWRCIAAGGTMVELGKRDMLDRKSLSMEPFGRNASYRCFDMSHDHVSDAMINRLLKQLFKLLEGGHVKPIDPVTVFPWEDIPGAMRYMRSANHIGKIVISSGTQPVNVPVRPIRKQLRLRDDVAYLLIGGLKGLCGSLAIHLADLGAKHLVVMARSGYNDEVSQRIIQDLHELGCVLTLVQGDVSVEDDVRRAIKQAGIPVGGVIQGAMVLRDRVFTSMTIQEYHQAVSCKVQGTWNLHNALLKENMDVDFFTMLSSVSGVVGQKGQANYAAANAFLDAFAEYRRGLGLAANSVDLGAIQDVGYMSHHTDLLNALDSDAWTPINEALMLKIVEYSLRQQLDPISSASASQLITSIAVPQREGSSLLRDARFSGLCFGDGSELCQGDGSQDRSREIQALLLLVKNKANSSAIHQAVVDVAVRQFTTMLSLSEPMEPAKPLASYGLDSLAAVEFRNWLRLELKVEVTTLEITSASSLMALCERIAGRLTG</sequence>
<evidence type="ECO:0000313" key="10">
    <source>
        <dbReference type="Proteomes" id="UP000223968"/>
    </source>
</evidence>
<evidence type="ECO:0000256" key="3">
    <source>
        <dbReference type="ARBA" id="ARBA00022679"/>
    </source>
</evidence>